<dbReference type="InterPro" id="IPR018681">
    <property type="entry name" value="DUF2165_transmembrane"/>
</dbReference>
<evidence type="ECO:0000313" key="3">
    <source>
        <dbReference type="Proteomes" id="UP001178281"/>
    </source>
</evidence>
<keyword evidence="1" id="KW-1133">Transmembrane helix</keyword>
<feature type="transmembrane region" description="Helical" evidence="1">
    <location>
        <begin position="85"/>
        <end position="109"/>
    </location>
</feature>
<dbReference type="RefSeq" id="WP_305112258.1">
    <property type="nucleotide sequence ID" value="NZ_JAUTIX010000007.1"/>
</dbReference>
<sequence length="197" mass="21120">MPDPSTADTGRLRGVLGTLPAAAAVLVLINAMYITLVAIGNITDFHTNLAFVQHVMSMDTTNFGQPAGAGLDQDVMWRAIDDSTLWHIGYAAIIAAEALAAVVLIVGLVHFARALFGSASYDRARRWSSAGLTLIVLIFGGGFIAIGGEWFQMWRSTTWNGLDSALRYVVLAGLGLVLLHLPDRAWGQPLAISTNRE</sequence>
<keyword evidence="3" id="KW-1185">Reference proteome</keyword>
<keyword evidence="1" id="KW-0812">Transmembrane</keyword>
<reference evidence="2" key="1">
    <citation type="submission" date="2023-08" db="EMBL/GenBank/DDBJ databases">
        <title>The draft genome of Tsukamurella strandjordii strain 050030.</title>
        <authorList>
            <person name="Zhao F."/>
            <person name="Feng Y."/>
            <person name="Zong Z."/>
        </authorList>
    </citation>
    <scope>NUCLEOTIDE SEQUENCE</scope>
    <source>
        <strain evidence="2">050030</strain>
    </source>
</reference>
<feature type="transmembrane region" description="Helical" evidence="1">
    <location>
        <begin position="130"/>
        <end position="153"/>
    </location>
</feature>
<accession>A0AA90NFX1</accession>
<comment type="caution">
    <text evidence="2">The sequence shown here is derived from an EMBL/GenBank/DDBJ whole genome shotgun (WGS) entry which is preliminary data.</text>
</comment>
<dbReference type="EMBL" id="JAUTIX010000007">
    <property type="protein sequence ID" value="MDP0399687.1"/>
    <property type="molecule type" value="Genomic_DNA"/>
</dbReference>
<dbReference type="Proteomes" id="UP001178281">
    <property type="component" value="Unassembled WGS sequence"/>
</dbReference>
<gene>
    <name evidence="2" type="ORF">Q7X28_17325</name>
</gene>
<proteinExistence type="predicted"/>
<evidence type="ECO:0000313" key="2">
    <source>
        <dbReference type="EMBL" id="MDP0399687.1"/>
    </source>
</evidence>
<feature type="transmembrane region" description="Helical" evidence="1">
    <location>
        <begin position="21"/>
        <end position="42"/>
    </location>
</feature>
<keyword evidence="1" id="KW-0472">Membrane</keyword>
<dbReference type="AlphaFoldDB" id="A0AA90NFX1"/>
<organism evidence="2 3">
    <name type="scientific">Tsukamurella strandjordii</name>
    <dbReference type="NCBI Taxonomy" id="147577"/>
    <lineage>
        <taxon>Bacteria</taxon>
        <taxon>Bacillati</taxon>
        <taxon>Actinomycetota</taxon>
        <taxon>Actinomycetes</taxon>
        <taxon>Mycobacteriales</taxon>
        <taxon>Tsukamurellaceae</taxon>
        <taxon>Tsukamurella</taxon>
    </lineage>
</organism>
<dbReference type="Pfam" id="PF09933">
    <property type="entry name" value="DUF2165"/>
    <property type="match status" value="1"/>
</dbReference>
<name>A0AA90NFX1_9ACTN</name>
<evidence type="ECO:0000256" key="1">
    <source>
        <dbReference type="SAM" id="Phobius"/>
    </source>
</evidence>
<feature type="transmembrane region" description="Helical" evidence="1">
    <location>
        <begin position="165"/>
        <end position="181"/>
    </location>
</feature>
<protein>
    <submittedName>
        <fullName evidence="2">DUF2165 domain-containing protein</fullName>
    </submittedName>
</protein>